<dbReference type="EMBL" id="ASWH01000001">
    <property type="protein sequence ID" value="EOW83236.1"/>
    <property type="molecule type" value="Genomic_DNA"/>
</dbReference>
<dbReference type="InterPro" id="IPR020825">
    <property type="entry name" value="Phe-tRNA_synthase-like_B3/B4"/>
</dbReference>
<dbReference type="InterPro" id="IPR005146">
    <property type="entry name" value="B3/B4_tRNA-bd"/>
</dbReference>
<dbReference type="Proteomes" id="UP000014160">
    <property type="component" value="Unassembled WGS sequence"/>
</dbReference>
<dbReference type="Pfam" id="PF03483">
    <property type="entry name" value="B3_4"/>
    <property type="match status" value="1"/>
</dbReference>
<evidence type="ECO:0000313" key="5">
    <source>
        <dbReference type="Proteomes" id="UP000014160"/>
    </source>
</evidence>
<dbReference type="OrthoDB" id="9789812at2"/>
<comment type="caution">
    <text evidence="2">The sequence shown here is derived from an EMBL/GenBank/DDBJ whole genome shotgun (WGS) entry which is preliminary data.</text>
</comment>
<dbReference type="SUPFAM" id="SSF56037">
    <property type="entry name" value="PheT/TilS domain"/>
    <property type="match status" value="1"/>
</dbReference>
<evidence type="ECO:0000259" key="1">
    <source>
        <dbReference type="SMART" id="SM00873"/>
    </source>
</evidence>
<dbReference type="PANTHER" id="PTHR39209:SF2">
    <property type="entry name" value="CYTOPLASMIC PROTEIN"/>
    <property type="match status" value="1"/>
</dbReference>
<keyword evidence="5" id="KW-1185">Reference proteome</keyword>
<dbReference type="Proteomes" id="UP000013750">
    <property type="component" value="Unassembled WGS sequence"/>
</dbReference>
<name>R2VH95_9ENTE</name>
<gene>
    <name evidence="3" type="ORF">I592_02563</name>
    <name evidence="2" type="ORF">UKC_01404</name>
</gene>
<evidence type="ECO:0000313" key="2">
    <source>
        <dbReference type="EMBL" id="EOI57190.1"/>
    </source>
</evidence>
<dbReference type="EMBL" id="AJDQ01000006">
    <property type="protein sequence ID" value="EOI57190.1"/>
    <property type="molecule type" value="Genomic_DNA"/>
</dbReference>
<sequence>MKLTMDSKVQAQGVSLAYSVITFKNEAYNEQVWQELLTPLIQTIEAEDSTDTIKEDPQIIAAKKVYRQLGKDPARSRPSSDSLWRRVVQQKGLYQINGLVDVNNYFSLKWKVPFGSYDLDKVTEPICLTVGPAEARYAGIGNKSVNIENLLVLTDEEGPFGSPTADATRGMIREETTRALVVGYQFGGEAVVDQAEVKKVLETVLTDCQVLEQGCI</sequence>
<dbReference type="PATRIC" id="fig|1158614.3.peg.1418"/>
<feature type="domain" description="B3/B4 tRNA-binding" evidence="1">
    <location>
        <begin position="61"/>
        <end position="213"/>
    </location>
</feature>
<evidence type="ECO:0000313" key="4">
    <source>
        <dbReference type="Proteomes" id="UP000013750"/>
    </source>
</evidence>
<organism evidence="2 4">
    <name type="scientific">Enterococcus gilvus ATCC BAA-350</name>
    <dbReference type="NCBI Taxonomy" id="1158614"/>
    <lineage>
        <taxon>Bacteria</taxon>
        <taxon>Bacillati</taxon>
        <taxon>Bacillota</taxon>
        <taxon>Bacilli</taxon>
        <taxon>Lactobacillales</taxon>
        <taxon>Enterococcaceae</taxon>
        <taxon>Enterococcus</taxon>
    </lineage>
</organism>
<dbReference type="GO" id="GO:0003723">
    <property type="term" value="F:RNA binding"/>
    <property type="evidence" value="ECO:0007669"/>
    <property type="project" value="InterPro"/>
</dbReference>
<protein>
    <recommendedName>
        <fullName evidence="1">B3/B4 tRNA-binding domain-containing protein</fullName>
    </recommendedName>
</protein>
<dbReference type="eggNOG" id="COG3382">
    <property type="taxonomic scope" value="Bacteria"/>
</dbReference>
<dbReference type="AlphaFoldDB" id="R2VH95"/>
<proteinExistence type="predicted"/>
<dbReference type="HOGENOM" id="CLU_076869_2_1_9"/>
<dbReference type="PANTHER" id="PTHR39209">
    <property type="match status" value="1"/>
</dbReference>
<dbReference type="SMART" id="SM00873">
    <property type="entry name" value="B3_4"/>
    <property type="match status" value="1"/>
</dbReference>
<dbReference type="GO" id="GO:0004826">
    <property type="term" value="F:phenylalanine-tRNA ligase activity"/>
    <property type="evidence" value="ECO:0007669"/>
    <property type="project" value="InterPro"/>
</dbReference>
<reference evidence="2 4" key="1">
    <citation type="submission" date="2013-02" db="EMBL/GenBank/DDBJ databases">
        <title>The Genome Sequence of Enterococcus gilvus ATCC BAA-350.</title>
        <authorList>
            <consortium name="The Broad Institute Genome Sequencing Platform"/>
            <consortium name="The Broad Institute Genome Sequencing Center for Infectious Disease"/>
            <person name="Earl A.M."/>
            <person name="Gilmore M.S."/>
            <person name="Lebreton F."/>
            <person name="Walker B."/>
            <person name="Young S.K."/>
            <person name="Zeng Q."/>
            <person name="Gargeya S."/>
            <person name="Fitzgerald M."/>
            <person name="Haas B."/>
            <person name="Abouelleil A."/>
            <person name="Alvarado L."/>
            <person name="Arachchi H.M."/>
            <person name="Berlin A.M."/>
            <person name="Chapman S.B."/>
            <person name="Dewar J."/>
            <person name="Goldberg J."/>
            <person name="Griggs A."/>
            <person name="Gujja S."/>
            <person name="Hansen M."/>
            <person name="Howarth C."/>
            <person name="Imamovic A."/>
            <person name="Larimer J."/>
            <person name="McCowan C."/>
            <person name="Murphy C."/>
            <person name="Neiman D."/>
            <person name="Pearson M."/>
            <person name="Priest M."/>
            <person name="Roberts A."/>
            <person name="Saif S."/>
            <person name="Shea T."/>
            <person name="Sisk P."/>
            <person name="Sykes S."/>
            <person name="Wortman J."/>
            <person name="Nusbaum C."/>
            <person name="Birren B."/>
        </authorList>
    </citation>
    <scope>NUCLEOTIDE SEQUENCE [LARGE SCALE GENOMIC DNA]</scope>
    <source>
        <strain evidence="2 4">ATCC BAA-350</strain>
    </source>
</reference>
<accession>R2VH95</accession>
<dbReference type="Gene3D" id="3.50.40.10">
    <property type="entry name" value="Phenylalanyl-trna Synthetase, Chain B, domain 3"/>
    <property type="match status" value="1"/>
</dbReference>
<dbReference type="RefSeq" id="WP_010779823.1">
    <property type="nucleotide sequence ID" value="NZ_ASWH01000001.1"/>
</dbReference>
<evidence type="ECO:0000313" key="3">
    <source>
        <dbReference type="EMBL" id="EOW83236.1"/>
    </source>
</evidence>
<reference evidence="3 5" key="2">
    <citation type="submission" date="2013-03" db="EMBL/GenBank/DDBJ databases">
        <title>The Genome Sequence of Enterococcus gilvus ATCC BAA-350 (PacBio/Illumina hybrid assembly).</title>
        <authorList>
            <consortium name="The Broad Institute Genomics Platform"/>
            <consortium name="The Broad Institute Genome Sequencing Center for Infectious Disease"/>
            <person name="Earl A."/>
            <person name="Russ C."/>
            <person name="Gilmore M."/>
            <person name="Surin D."/>
            <person name="Walker B."/>
            <person name="Young S."/>
            <person name="Zeng Q."/>
            <person name="Gargeya S."/>
            <person name="Fitzgerald M."/>
            <person name="Haas B."/>
            <person name="Abouelleil A."/>
            <person name="Allen A.W."/>
            <person name="Alvarado L."/>
            <person name="Arachchi H.M."/>
            <person name="Berlin A.M."/>
            <person name="Chapman S.B."/>
            <person name="Gainer-Dewar J."/>
            <person name="Goldberg J."/>
            <person name="Griggs A."/>
            <person name="Gujja S."/>
            <person name="Hansen M."/>
            <person name="Howarth C."/>
            <person name="Imamovic A."/>
            <person name="Ireland A."/>
            <person name="Larimer J."/>
            <person name="McCowan C."/>
            <person name="Murphy C."/>
            <person name="Pearson M."/>
            <person name="Poon T.W."/>
            <person name="Priest M."/>
            <person name="Roberts A."/>
            <person name="Saif S."/>
            <person name="Shea T."/>
            <person name="Sisk P."/>
            <person name="Sykes S."/>
            <person name="Wortman J."/>
            <person name="Nusbaum C."/>
            <person name="Birren B."/>
        </authorList>
    </citation>
    <scope>NUCLEOTIDE SEQUENCE [LARGE SCALE GENOMIC DNA]</scope>
    <source>
        <strain evidence="3 5">ATCC BAA-350</strain>
    </source>
</reference>